<dbReference type="EMBL" id="UINC01023968">
    <property type="protein sequence ID" value="SVA96698.1"/>
    <property type="molecule type" value="Genomic_DNA"/>
</dbReference>
<dbReference type="AlphaFoldDB" id="A0A382A574"/>
<dbReference type="InterPro" id="IPR003615">
    <property type="entry name" value="HNH_nuc"/>
</dbReference>
<protein>
    <recommendedName>
        <fullName evidence="2">HNH nuclease domain-containing protein</fullName>
    </recommendedName>
</protein>
<proteinExistence type="predicted"/>
<sequence>MCYNIQIINVQEVTVIDHDNRICIEEGCTRKGQHMGRYLADGTASRRNRCHIHHTINIKYGAGLYIGHRRTYCENKDKRLGFKCTTNIIWDGMLDVDHIDGNHTNNKKSNLQTLCKCCHAYKTVINEDWKKSVDNNFNTLYNT</sequence>
<dbReference type="CDD" id="cd00085">
    <property type="entry name" value="HNHc"/>
    <property type="match status" value="1"/>
</dbReference>
<organism evidence="1">
    <name type="scientific">marine metagenome</name>
    <dbReference type="NCBI Taxonomy" id="408172"/>
    <lineage>
        <taxon>unclassified sequences</taxon>
        <taxon>metagenomes</taxon>
        <taxon>ecological metagenomes</taxon>
    </lineage>
</organism>
<name>A0A382A574_9ZZZZ</name>
<evidence type="ECO:0000313" key="1">
    <source>
        <dbReference type="EMBL" id="SVA96698.1"/>
    </source>
</evidence>
<accession>A0A382A574</accession>
<evidence type="ECO:0008006" key="2">
    <source>
        <dbReference type="Google" id="ProtNLM"/>
    </source>
</evidence>
<reference evidence="1" key="1">
    <citation type="submission" date="2018-05" db="EMBL/GenBank/DDBJ databases">
        <authorList>
            <person name="Lanie J.A."/>
            <person name="Ng W.-L."/>
            <person name="Kazmierczak K.M."/>
            <person name="Andrzejewski T.M."/>
            <person name="Davidsen T.M."/>
            <person name="Wayne K.J."/>
            <person name="Tettelin H."/>
            <person name="Glass J.I."/>
            <person name="Rusch D."/>
            <person name="Podicherti R."/>
            <person name="Tsui H.-C.T."/>
            <person name="Winkler M.E."/>
        </authorList>
    </citation>
    <scope>NUCLEOTIDE SEQUENCE</scope>
</reference>
<gene>
    <name evidence="1" type="ORF">METZ01_LOCUS149552</name>
</gene>